<comment type="caution">
    <text evidence="2">The sequence shown here is derived from an EMBL/GenBank/DDBJ whole genome shotgun (WGS) entry which is preliminary data.</text>
</comment>
<name>A0AAJ2JE31_STEMA</name>
<feature type="region of interest" description="Disordered" evidence="1">
    <location>
        <begin position="156"/>
        <end position="178"/>
    </location>
</feature>
<proteinExistence type="predicted"/>
<dbReference type="AlphaFoldDB" id="A0AAJ2JE31"/>
<evidence type="ECO:0000313" key="2">
    <source>
        <dbReference type="EMBL" id="MDT3468635.1"/>
    </source>
</evidence>
<dbReference type="EMBL" id="JAVSKO010000004">
    <property type="protein sequence ID" value="MDT3468635.1"/>
    <property type="molecule type" value="Genomic_DNA"/>
</dbReference>
<reference evidence="2" key="1">
    <citation type="submission" date="2023-07" db="EMBL/GenBank/DDBJ databases">
        <title>Comparative genomics of clinical Stenotrophomonas maltophilia isolates reveals regions of diversity which correlate with colonization and persistence in vivo.</title>
        <authorList>
            <person name="Mcdaniel M.S."/>
            <person name="Swords W.E."/>
            <person name="Sumpter N.A."/>
            <person name="Lindgren N.R."/>
            <person name="Billiot C.E."/>
        </authorList>
    </citation>
    <scope>NUCLEOTIDE SEQUENCE</scope>
    <source>
        <strain evidence="2">Ism4</strain>
    </source>
</reference>
<protein>
    <submittedName>
        <fullName evidence="2">Uncharacterized protein</fullName>
    </submittedName>
</protein>
<dbReference type="RefSeq" id="WP_312562306.1">
    <property type="nucleotide sequence ID" value="NZ_JAVSKO010000004.1"/>
</dbReference>
<accession>A0AAJ2JE31</accession>
<sequence length="178" mass="18473">MKAITALAVVVVACAGCSTLKNEPIHVSDGAVRKTVGTVTTWSPDKAAAVVVDNKVCMQLPTRIVSLSTGGKGMVAVDGNGIPISSGGKIKGAAGGDGNFQSTAAPTFHASERVTFLSHSLFYLCQLAMNGALDKSQVSQMMQFVVVEAAKITPPPEPPVLRTMSVPSGQSTPRYQQE</sequence>
<organism evidence="2 3">
    <name type="scientific">Stenotrophomonas maltophilia</name>
    <name type="common">Pseudomonas maltophilia</name>
    <name type="synonym">Xanthomonas maltophilia</name>
    <dbReference type="NCBI Taxonomy" id="40324"/>
    <lineage>
        <taxon>Bacteria</taxon>
        <taxon>Pseudomonadati</taxon>
        <taxon>Pseudomonadota</taxon>
        <taxon>Gammaproteobacteria</taxon>
        <taxon>Lysobacterales</taxon>
        <taxon>Lysobacteraceae</taxon>
        <taxon>Stenotrophomonas</taxon>
        <taxon>Stenotrophomonas maltophilia group</taxon>
    </lineage>
</organism>
<gene>
    <name evidence="2" type="ORF">ROV92_11625</name>
</gene>
<evidence type="ECO:0000313" key="3">
    <source>
        <dbReference type="Proteomes" id="UP001251948"/>
    </source>
</evidence>
<dbReference type="Proteomes" id="UP001251948">
    <property type="component" value="Unassembled WGS sequence"/>
</dbReference>
<feature type="compositionally biased region" description="Polar residues" evidence="1">
    <location>
        <begin position="165"/>
        <end position="178"/>
    </location>
</feature>
<evidence type="ECO:0000256" key="1">
    <source>
        <dbReference type="SAM" id="MobiDB-lite"/>
    </source>
</evidence>